<dbReference type="PANTHER" id="PTHR41324:SF1">
    <property type="entry name" value="DUF2232 DOMAIN-CONTAINING PROTEIN"/>
    <property type="match status" value="1"/>
</dbReference>
<dbReference type="Pfam" id="PF09991">
    <property type="entry name" value="DUF2232"/>
    <property type="match status" value="1"/>
</dbReference>
<accession>A0ABY5I466</accession>
<protein>
    <submittedName>
        <fullName evidence="2">DUF2232 domain-containing protein</fullName>
    </submittedName>
</protein>
<dbReference type="EMBL" id="CP101620">
    <property type="protein sequence ID" value="UTY40148.1"/>
    <property type="molecule type" value="Genomic_DNA"/>
</dbReference>
<feature type="transmembrane region" description="Helical" evidence="1">
    <location>
        <begin position="156"/>
        <end position="184"/>
    </location>
</feature>
<proteinExistence type="predicted"/>
<feature type="transmembrane region" description="Helical" evidence="1">
    <location>
        <begin position="230"/>
        <end position="255"/>
    </location>
</feature>
<dbReference type="RefSeq" id="WP_290141578.1">
    <property type="nucleotide sequence ID" value="NZ_CP101620.1"/>
</dbReference>
<gene>
    <name evidence="2" type="ORF">NMU03_04940</name>
</gene>
<feature type="transmembrane region" description="Helical" evidence="1">
    <location>
        <begin position="262"/>
        <end position="285"/>
    </location>
</feature>
<name>A0ABY5I466_9FIRM</name>
<organism evidence="2 3">
    <name type="scientific">Allocoprobacillus halotolerans</name>
    <dbReference type="NCBI Taxonomy" id="2944914"/>
    <lineage>
        <taxon>Bacteria</taxon>
        <taxon>Bacillati</taxon>
        <taxon>Bacillota</taxon>
        <taxon>Erysipelotrichia</taxon>
        <taxon>Erysipelotrichales</taxon>
        <taxon>Erysipelotrichaceae</taxon>
        <taxon>Allocoprobacillus</taxon>
    </lineage>
</organism>
<keyword evidence="1" id="KW-1133">Transmembrane helix</keyword>
<dbReference type="PANTHER" id="PTHR41324">
    <property type="entry name" value="MEMBRANE PROTEIN-RELATED"/>
    <property type="match status" value="1"/>
</dbReference>
<sequence>MGNVKIKKMVQGAMIAAIFGALSILNTYTGSLFDIFICYGMVIPLVWYSYHYRLQDGLLVVLTAMLVIVITGLPFFAISAFSSCLIGLFLSQALKRQATRGVFLIGTLTLTFLKNFLLFEVFAGVLGMDLMAEMKEIYIMIESMIPTLSQNISLSAFLALAPLLLFIMSVLEMYVIILLCQLTLSRFHISFPSSFHIALMHLNKRVGIIVTALLILSIFLQNIYHLDSIYLTYMHLISLLILAVEGVAFLSWFVIMNQQPRWIILIFIGFLIPVIIRIYVVIGIIDIFSDLRQKLLYNIRNKQ</sequence>
<dbReference type="Proteomes" id="UP001060112">
    <property type="component" value="Chromosome"/>
</dbReference>
<evidence type="ECO:0000313" key="2">
    <source>
        <dbReference type="EMBL" id="UTY40148.1"/>
    </source>
</evidence>
<keyword evidence="3" id="KW-1185">Reference proteome</keyword>
<feature type="transmembrane region" description="Helical" evidence="1">
    <location>
        <begin position="102"/>
        <end position="126"/>
    </location>
</feature>
<evidence type="ECO:0000256" key="1">
    <source>
        <dbReference type="SAM" id="Phobius"/>
    </source>
</evidence>
<feature type="transmembrane region" description="Helical" evidence="1">
    <location>
        <begin position="205"/>
        <end position="224"/>
    </location>
</feature>
<feature type="transmembrane region" description="Helical" evidence="1">
    <location>
        <begin position="12"/>
        <end position="37"/>
    </location>
</feature>
<reference evidence="2" key="1">
    <citation type="submission" date="2022-07" db="EMBL/GenBank/DDBJ databases">
        <title>Faecal culturing of patients with breast cancer.</title>
        <authorList>
            <person name="Teng N.M.Y."/>
            <person name="Kiu R."/>
            <person name="Evans R."/>
            <person name="Baker D.J."/>
            <person name="Zenner C."/>
            <person name="Robinson S.D."/>
            <person name="Hall L.J."/>
        </authorList>
    </citation>
    <scope>NUCLEOTIDE SEQUENCE</scope>
    <source>
        <strain evidence="2">LH1062</strain>
    </source>
</reference>
<dbReference type="InterPro" id="IPR018710">
    <property type="entry name" value="DUF2232"/>
</dbReference>
<keyword evidence="1" id="KW-0472">Membrane</keyword>
<evidence type="ECO:0000313" key="3">
    <source>
        <dbReference type="Proteomes" id="UP001060112"/>
    </source>
</evidence>
<feature type="transmembrane region" description="Helical" evidence="1">
    <location>
        <begin position="57"/>
        <end position="90"/>
    </location>
</feature>
<keyword evidence="1" id="KW-0812">Transmembrane</keyword>